<keyword evidence="4" id="KW-1003">Cell membrane</keyword>
<evidence type="ECO:0000313" key="16">
    <source>
        <dbReference type="Proteomes" id="UP000825701"/>
    </source>
</evidence>
<dbReference type="InterPro" id="IPR011577">
    <property type="entry name" value="Cyt_b561_bac/Ni-Hgenase"/>
</dbReference>
<dbReference type="Proteomes" id="UP000825701">
    <property type="component" value="Chromosome"/>
</dbReference>
<dbReference type="Pfam" id="PF01292">
    <property type="entry name" value="Ni_hydr_CYTB"/>
    <property type="match status" value="1"/>
</dbReference>
<dbReference type="GO" id="GO:0022904">
    <property type="term" value="P:respiratory electron transport chain"/>
    <property type="evidence" value="ECO:0007669"/>
    <property type="project" value="InterPro"/>
</dbReference>
<accession>A0A9E6UJM1</accession>
<evidence type="ECO:0000256" key="10">
    <source>
        <dbReference type="ARBA" id="ARBA00023004"/>
    </source>
</evidence>
<feature type="domain" description="Cytochrome b561 bacterial/Ni-hydrogenase" evidence="14">
    <location>
        <begin position="19"/>
        <end position="182"/>
    </location>
</feature>
<evidence type="ECO:0000256" key="4">
    <source>
        <dbReference type="ARBA" id="ARBA00022475"/>
    </source>
</evidence>
<reference evidence="15" key="1">
    <citation type="submission" date="2021-08" db="EMBL/GenBank/DDBJ databases">
        <authorList>
            <person name="Zhang H."/>
            <person name="Xu M."/>
            <person name="Yu Z."/>
            <person name="Yang L."/>
            <person name="Cai Y."/>
        </authorList>
    </citation>
    <scope>NUCLEOTIDE SEQUENCE</scope>
    <source>
        <strain evidence="15">CHL1</strain>
    </source>
</reference>
<evidence type="ECO:0000259" key="14">
    <source>
        <dbReference type="Pfam" id="PF01292"/>
    </source>
</evidence>
<evidence type="ECO:0000256" key="12">
    <source>
        <dbReference type="ARBA" id="ARBA00037975"/>
    </source>
</evidence>
<dbReference type="PANTHER" id="PTHR30529:SF7">
    <property type="entry name" value="CYTOCHROME B561 BACTERIAL_NI-HYDROGENASE DOMAIN-CONTAINING PROTEIN"/>
    <property type="match status" value="1"/>
</dbReference>
<dbReference type="AlphaFoldDB" id="A0A9E6UJM1"/>
<dbReference type="GO" id="GO:0005886">
    <property type="term" value="C:plasma membrane"/>
    <property type="evidence" value="ECO:0007669"/>
    <property type="project" value="UniProtKB-SubCell"/>
</dbReference>
<sequence length="186" mass="20125">MASITDAAAIPGRSSDPARYDGVSQALHWLVALAMLAVLPLAWLAEAAPKEDAGYWMFFHKSVGVLLLVLMVTRSVWRARRPAPAPQPGPFAGLARATHWALYAALLAMPISGYLMSGSGKPVPFFFVNLPGLPESEALKDAMNFVHVNVQWAVYALILAHVAGAAYHVAVRRDGLLDRMLPRQNA</sequence>
<evidence type="ECO:0000313" key="15">
    <source>
        <dbReference type="EMBL" id="QZN98261.1"/>
    </source>
</evidence>
<proteinExistence type="inferred from homology"/>
<feature type="transmembrane region" description="Helical" evidence="13">
    <location>
        <begin position="26"/>
        <end position="45"/>
    </location>
</feature>
<dbReference type="InterPro" id="IPR052168">
    <property type="entry name" value="Cytochrome_b561_oxidase"/>
</dbReference>
<keyword evidence="16" id="KW-1185">Reference proteome</keyword>
<evidence type="ECO:0000256" key="13">
    <source>
        <dbReference type="SAM" id="Phobius"/>
    </source>
</evidence>
<keyword evidence="3" id="KW-0813">Transport</keyword>
<dbReference type="KEGG" id="cmet:K6K41_13975"/>
<evidence type="ECO:0000256" key="5">
    <source>
        <dbReference type="ARBA" id="ARBA00022617"/>
    </source>
</evidence>
<protein>
    <submittedName>
        <fullName evidence="15">Cytochrome b</fullName>
    </submittedName>
</protein>
<gene>
    <name evidence="15" type="ORF">K6K41_13975</name>
</gene>
<dbReference type="GO" id="GO:0046872">
    <property type="term" value="F:metal ion binding"/>
    <property type="evidence" value="ECO:0007669"/>
    <property type="project" value="UniProtKB-KW"/>
</dbReference>
<evidence type="ECO:0000256" key="7">
    <source>
        <dbReference type="ARBA" id="ARBA00022723"/>
    </source>
</evidence>
<keyword evidence="11 13" id="KW-0472">Membrane</keyword>
<evidence type="ECO:0000256" key="2">
    <source>
        <dbReference type="ARBA" id="ARBA00004651"/>
    </source>
</evidence>
<evidence type="ECO:0000256" key="9">
    <source>
        <dbReference type="ARBA" id="ARBA00022989"/>
    </source>
</evidence>
<evidence type="ECO:0000256" key="11">
    <source>
        <dbReference type="ARBA" id="ARBA00023136"/>
    </source>
</evidence>
<comment type="similarity">
    <text evidence="12">Belongs to the cytochrome b561 family.</text>
</comment>
<keyword evidence="7" id="KW-0479">Metal-binding</keyword>
<organism evidence="15 16">
    <name type="scientific">Chenggangzhangella methanolivorans</name>
    <dbReference type="NCBI Taxonomy" id="1437009"/>
    <lineage>
        <taxon>Bacteria</taxon>
        <taxon>Pseudomonadati</taxon>
        <taxon>Pseudomonadota</taxon>
        <taxon>Alphaproteobacteria</taxon>
        <taxon>Hyphomicrobiales</taxon>
        <taxon>Methylopilaceae</taxon>
        <taxon>Chenggangzhangella</taxon>
    </lineage>
</organism>
<dbReference type="GO" id="GO:0009055">
    <property type="term" value="F:electron transfer activity"/>
    <property type="evidence" value="ECO:0007669"/>
    <property type="project" value="InterPro"/>
</dbReference>
<keyword evidence="10" id="KW-0408">Iron</keyword>
<keyword evidence="8" id="KW-0249">Electron transport</keyword>
<dbReference type="PANTHER" id="PTHR30529">
    <property type="entry name" value="CYTOCHROME B561"/>
    <property type="match status" value="1"/>
</dbReference>
<evidence type="ECO:0000256" key="1">
    <source>
        <dbReference type="ARBA" id="ARBA00001970"/>
    </source>
</evidence>
<keyword evidence="9 13" id="KW-1133">Transmembrane helix</keyword>
<evidence type="ECO:0000256" key="8">
    <source>
        <dbReference type="ARBA" id="ARBA00022982"/>
    </source>
</evidence>
<evidence type="ECO:0000256" key="3">
    <source>
        <dbReference type="ARBA" id="ARBA00022448"/>
    </source>
</evidence>
<dbReference type="RefSeq" id="WP_261401163.1">
    <property type="nucleotide sequence ID" value="NZ_CP081869.1"/>
</dbReference>
<dbReference type="GO" id="GO:0020037">
    <property type="term" value="F:heme binding"/>
    <property type="evidence" value="ECO:0007669"/>
    <property type="project" value="TreeGrafter"/>
</dbReference>
<keyword evidence="5" id="KW-0349">Heme</keyword>
<keyword evidence="6 13" id="KW-0812">Transmembrane</keyword>
<feature type="transmembrane region" description="Helical" evidence="13">
    <location>
        <begin position="152"/>
        <end position="171"/>
    </location>
</feature>
<name>A0A9E6UJM1_9HYPH</name>
<feature type="transmembrane region" description="Helical" evidence="13">
    <location>
        <begin position="97"/>
        <end position="116"/>
    </location>
</feature>
<dbReference type="EMBL" id="CP081869">
    <property type="protein sequence ID" value="QZN98261.1"/>
    <property type="molecule type" value="Genomic_DNA"/>
</dbReference>
<dbReference type="InterPro" id="IPR016174">
    <property type="entry name" value="Di-haem_cyt_TM"/>
</dbReference>
<dbReference type="Gene3D" id="1.20.950.20">
    <property type="entry name" value="Transmembrane di-heme cytochromes, Chain C"/>
    <property type="match status" value="1"/>
</dbReference>
<dbReference type="SUPFAM" id="SSF81342">
    <property type="entry name" value="Transmembrane di-heme cytochromes"/>
    <property type="match status" value="1"/>
</dbReference>
<evidence type="ECO:0000256" key="6">
    <source>
        <dbReference type="ARBA" id="ARBA00022692"/>
    </source>
</evidence>
<comment type="cofactor">
    <cofactor evidence="1">
        <name>heme b</name>
        <dbReference type="ChEBI" id="CHEBI:60344"/>
    </cofactor>
</comment>
<feature type="transmembrane region" description="Helical" evidence="13">
    <location>
        <begin position="57"/>
        <end position="77"/>
    </location>
</feature>
<comment type="subcellular location">
    <subcellularLocation>
        <location evidence="2">Cell membrane</location>
        <topology evidence="2">Multi-pass membrane protein</topology>
    </subcellularLocation>
</comment>